<accession>A0A1X7G083</accession>
<dbReference type="STRING" id="941907.SAMN06295910_0744"/>
<organism evidence="1 2">
    <name type="scientific">Allosphingosinicella indica</name>
    <dbReference type="NCBI Taxonomy" id="941907"/>
    <lineage>
        <taxon>Bacteria</taxon>
        <taxon>Pseudomonadati</taxon>
        <taxon>Pseudomonadota</taxon>
        <taxon>Alphaproteobacteria</taxon>
        <taxon>Sphingomonadales</taxon>
        <taxon>Sphingomonadaceae</taxon>
        <taxon>Allosphingosinicella</taxon>
    </lineage>
</organism>
<dbReference type="PROSITE" id="PS51257">
    <property type="entry name" value="PROKAR_LIPOPROTEIN"/>
    <property type="match status" value="1"/>
</dbReference>
<dbReference type="OrthoDB" id="7472823at2"/>
<evidence type="ECO:0000313" key="2">
    <source>
        <dbReference type="Proteomes" id="UP000192934"/>
    </source>
</evidence>
<keyword evidence="2" id="KW-1185">Reference proteome</keyword>
<protein>
    <submittedName>
        <fullName evidence="1">Uncharacterized protein</fullName>
    </submittedName>
</protein>
<dbReference type="AlphaFoldDB" id="A0A1X7G083"/>
<gene>
    <name evidence="1" type="ORF">SAMN06295910_0744</name>
</gene>
<dbReference type="EMBL" id="LT840185">
    <property type="protein sequence ID" value="SMF61751.1"/>
    <property type="molecule type" value="Genomic_DNA"/>
</dbReference>
<dbReference type="Proteomes" id="UP000192934">
    <property type="component" value="Chromosome I"/>
</dbReference>
<name>A0A1X7G083_9SPHN</name>
<dbReference type="RefSeq" id="WP_085217573.1">
    <property type="nucleotide sequence ID" value="NZ_LT840185.1"/>
</dbReference>
<proteinExistence type="predicted"/>
<evidence type="ECO:0000313" key="1">
    <source>
        <dbReference type="EMBL" id="SMF61751.1"/>
    </source>
</evidence>
<reference evidence="2" key="1">
    <citation type="submission" date="2017-04" db="EMBL/GenBank/DDBJ databases">
        <authorList>
            <person name="Varghese N."/>
            <person name="Submissions S."/>
        </authorList>
    </citation>
    <scope>NUCLEOTIDE SEQUENCE [LARGE SCALE GENOMIC DNA]</scope>
    <source>
        <strain evidence="2">Dd16</strain>
    </source>
</reference>
<sequence length="105" mass="10689">MIRVAGAALLLALAGCDGGPQTPQPAASPAANAYADRLVAMPEGERNAVLIRAIRDAGQDCQQVVTSIPAGPAGWDARCDDDRPWRISIGANGDASVIPLSEPAG</sequence>